<comment type="caution">
    <text evidence="1">The sequence shown here is derived from an EMBL/GenBank/DDBJ whole genome shotgun (WGS) entry which is preliminary data.</text>
</comment>
<name>A0AAW2G9C2_9HYME</name>
<gene>
    <name evidence="1" type="ORF">PUN28_005812</name>
</gene>
<protein>
    <submittedName>
        <fullName evidence="1">Uncharacterized protein</fullName>
    </submittedName>
</protein>
<sequence length="95" mass="11757">MRYFVRISTTPCRYGTPCLTTLRSTHRKITVKSDTRNCENYRVNKKKTFFYFNALLTEKNISYVYPQRRCKLNTTQFQRFYIYVKIFFRFRNCFI</sequence>
<dbReference type="EMBL" id="JADYXP020000005">
    <property type="protein sequence ID" value="KAL0123554.1"/>
    <property type="molecule type" value="Genomic_DNA"/>
</dbReference>
<evidence type="ECO:0000313" key="2">
    <source>
        <dbReference type="Proteomes" id="UP001430953"/>
    </source>
</evidence>
<dbReference type="AlphaFoldDB" id="A0AAW2G9C2"/>
<organism evidence="1 2">
    <name type="scientific">Cardiocondyla obscurior</name>
    <dbReference type="NCBI Taxonomy" id="286306"/>
    <lineage>
        <taxon>Eukaryota</taxon>
        <taxon>Metazoa</taxon>
        <taxon>Ecdysozoa</taxon>
        <taxon>Arthropoda</taxon>
        <taxon>Hexapoda</taxon>
        <taxon>Insecta</taxon>
        <taxon>Pterygota</taxon>
        <taxon>Neoptera</taxon>
        <taxon>Endopterygota</taxon>
        <taxon>Hymenoptera</taxon>
        <taxon>Apocrita</taxon>
        <taxon>Aculeata</taxon>
        <taxon>Formicoidea</taxon>
        <taxon>Formicidae</taxon>
        <taxon>Myrmicinae</taxon>
        <taxon>Cardiocondyla</taxon>
    </lineage>
</organism>
<evidence type="ECO:0000313" key="1">
    <source>
        <dbReference type="EMBL" id="KAL0123554.1"/>
    </source>
</evidence>
<dbReference type="Proteomes" id="UP001430953">
    <property type="component" value="Unassembled WGS sequence"/>
</dbReference>
<keyword evidence="2" id="KW-1185">Reference proteome</keyword>
<reference evidence="1 2" key="1">
    <citation type="submission" date="2023-03" db="EMBL/GenBank/DDBJ databases">
        <title>High recombination rates correlate with genetic variation in Cardiocondyla obscurior ants.</title>
        <authorList>
            <person name="Errbii M."/>
        </authorList>
    </citation>
    <scope>NUCLEOTIDE SEQUENCE [LARGE SCALE GENOMIC DNA]</scope>
    <source>
        <strain evidence="1">Alpha-2009</strain>
        <tissue evidence="1">Whole body</tissue>
    </source>
</reference>
<accession>A0AAW2G9C2</accession>
<proteinExistence type="predicted"/>